<dbReference type="EMBL" id="DXDX01000171">
    <property type="protein sequence ID" value="HIY22080.1"/>
    <property type="molecule type" value="Genomic_DNA"/>
</dbReference>
<dbReference type="PANTHER" id="PTHR45737:SF6">
    <property type="entry name" value="VON WILLEBRAND FACTOR A DOMAIN-CONTAINING PROTEIN 5A"/>
    <property type="match status" value="1"/>
</dbReference>
<comment type="caution">
    <text evidence="4">The sequence shown here is derived from an EMBL/GenBank/DDBJ whole genome shotgun (WGS) entry which is preliminary data.</text>
</comment>
<feature type="domain" description="VWFA" evidence="3">
    <location>
        <begin position="491"/>
        <end position="649"/>
    </location>
</feature>
<dbReference type="Pfam" id="PF00092">
    <property type="entry name" value="VWA"/>
    <property type="match status" value="1"/>
</dbReference>
<feature type="coiled-coil region" evidence="1">
    <location>
        <begin position="257"/>
        <end position="315"/>
    </location>
</feature>
<sequence length="925" mass="100426">MILAGIMAGVGVLCLVFAILLLRLKKLPLRWGISLLVCALLVGGAGGTLLMRQVQSRGENNGNVYLALLYLEQGQTDPAALYLKRVTDSGSYHLLAAQTLLEQTRGNTTVAELRLAQLESVQNGSDDQTDAIALLQTWQQEEDGLAQAAKKLRRQIPLSDAQEEELELRFEAETGANEGSLRDYRDTAGEEAGLRMEIDRALGLEDWNTALDCAIDLVDQSASASNRLLLAQVIADVTYSDTPISTDQFTPYADAEEDTQAQEYEDLIDRYDSLQRRIQALETEGGEDEERLERAQALREEAEEVQVQAQNIFALRALSSIADLHSLEAQVVRARLYFAMHHEQEAVELLCDSAQSVQSLFSTNDALVNSLGLVRQAYESESAVGVDTPEFREEMRVLLGSVHPEVIHLGLTPLATDLTEQIVTDQKRYGSGLYVVHLDHSQYPQITVTLSGQDTVMERLTKREGIVVHDTRSEISDYTVTAVADGVEQSSICFVVDTSGSMDGSPIQDAREALLQFLDQSTGGTELSLVEFNDGASVLVERTDSVNQMKNGVSSLGTGGGTNITAGISAGADALRGSAGARNLVVMTDGQSDIDWDTVRQAVEEDITIFTIGFGDVNDELLQNIADMSGGQYLRAESSAELVNVYNSLQGIIGNTVTVTYTVTEGTEESYRYFYLQDSTSSLSVRREYVLNEEAAPTPAVTVTSAPILLTREDLDRRLERQETAVSVRLEGTNLDQVAGVQVGQLSCVVADAQTERLTLELPVQLPSGVYDLTLTTQSGESVQLSQMVWVGSQVDCRSYRCGCLELSANGAILLPDGRLALGSEVSFWDVPATEEQMRTLSMSLRGVLTVSGVNLTAYRTPEGNLPNQITLGESGQLQGYGVLRLESGDWAYESGVSPKILSGLMSIDYTAQEAKIAASEVSAP</sequence>
<keyword evidence="2" id="KW-1133">Transmembrane helix</keyword>
<evidence type="ECO:0000256" key="2">
    <source>
        <dbReference type="SAM" id="Phobius"/>
    </source>
</evidence>
<accession>A0A9D1YA50</accession>
<dbReference type="Gene3D" id="3.40.50.410">
    <property type="entry name" value="von Willebrand factor, type A domain"/>
    <property type="match status" value="1"/>
</dbReference>
<dbReference type="InterPro" id="IPR036465">
    <property type="entry name" value="vWFA_dom_sf"/>
</dbReference>
<dbReference type="PANTHER" id="PTHR45737">
    <property type="entry name" value="VON WILLEBRAND FACTOR A DOMAIN-CONTAINING PROTEIN 5A"/>
    <property type="match status" value="1"/>
</dbReference>
<evidence type="ECO:0000313" key="5">
    <source>
        <dbReference type="Proteomes" id="UP000823868"/>
    </source>
</evidence>
<dbReference type="InterPro" id="IPR002035">
    <property type="entry name" value="VWF_A"/>
</dbReference>
<reference evidence="4" key="1">
    <citation type="journal article" date="2021" name="PeerJ">
        <title>Extensive microbial diversity within the chicken gut microbiome revealed by metagenomics and culture.</title>
        <authorList>
            <person name="Gilroy R."/>
            <person name="Ravi A."/>
            <person name="Getino M."/>
            <person name="Pursley I."/>
            <person name="Horton D.L."/>
            <person name="Alikhan N.F."/>
            <person name="Baker D."/>
            <person name="Gharbi K."/>
            <person name="Hall N."/>
            <person name="Watson M."/>
            <person name="Adriaenssens E.M."/>
            <person name="Foster-Nyarko E."/>
            <person name="Jarju S."/>
            <person name="Secka A."/>
            <person name="Antonio M."/>
            <person name="Oren A."/>
            <person name="Chaudhuri R.R."/>
            <person name="La Ragione R."/>
            <person name="Hildebrand F."/>
            <person name="Pallen M.J."/>
        </authorList>
    </citation>
    <scope>NUCLEOTIDE SEQUENCE</scope>
    <source>
        <strain evidence="4">ChiBcec16_6824</strain>
    </source>
</reference>
<gene>
    <name evidence="4" type="ORF">H9841_09295</name>
</gene>
<keyword evidence="2" id="KW-0812">Transmembrane</keyword>
<protein>
    <submittedName>
        <fullName evidence="4">VWA domain-containing protein</fullName>
    </submittedName>
</protein>
<feature type="transmembrane region" description="Helical" evidence="2">
    <location>
        <begin position="31"/>
        <end position="51"/>
    </location>
</feature>
<keyword evidence="2" id="KW-0472">Membrane</keyword>
<dbReference type="SUPFAM" id="SSF53300">
    <property type="entry name" value="vWA-like"/>
    <property type="match status" value="1"/>
</dbReference>
<evidence type="ECO:0000256" key="1">
    <source>
        <dbReference type="SAM" id="Coils"/>
    </source>
</evidence>
<organism evidence="4 5">
    <name type="scientific">Candidatus Flavonifractor merdigallinarum</name>
    <dbReference type="NCBI Taxonomy" id="2838589"/>
    <lineage>
        <taxon>Bacteria</taxon>
        <taxon>Bacillati</taxon>
        <taxon>Bacillota</taxon>
        <taxon>Clostridia</taxon>
        <taxon>Eubacteriales</taxon>
        <taxon>Oscillospiraceae</taxon>
        <taxon>Flavonifractor</taxon>
    </lineage>
</organism>
<proteinExistence type="predicted"/>
<evidence type="ECO:0000259" key="3">
    <source>
        <dbReference type="PROSITE" id="PS50234"/>
    </source>
</evidence>
<dbReference type="Proteomes" id="UP000823868">
    <property type="component" value="Unassembled WGS sequence"/>
</dbReference>
<dbReference type="PROSITE" id="PS50234">
    <property type="entry name" value="VWFA"/>
    <property type="match status" value="1"/>
</dbReference>
<name>A0A9D1YA50_9FIRM</name>
<dbReference type="AlphaFoldDB" id="A0A9D1YA50"/>
<dbReference type="SMART" id="SM00327">
    <property type="entry name" value="VWA"/>
    <property type="match status" value="1"/>
</dbReference>
<reference evidence="4" key="2">
    <citation type="submission" date="2021-04" db="EMBL/GenBank/DDBJ databases">
        <authorList>
            <person name="Gilroy R."/>
        </authorList>
    </citation>
    <scope>NUCLEOTIDE SEQUENCE</scope>
    <source>
        <strain evidence="4">ChiBcec16_6824</strain>
    </source>
</reference>
<keyword evidence="1" id="KW-0175">Coiled coil</keyword>
<feature type="transmembrane region" description="Helical" evidence="2">
    <location>
        <begin position="6"/>
        <end position="24"/>
    </location>
</feature>
<evidence type="ECO:0000313" key="4">
    <source>
        <dbReference type="EMBL" id="HIY22080.1"/>
    </source>
</evidence>